<reference evidence="2" key="1">
    <citation type="submission" date="2015-01" db="EMBL/GenBank/DDBJ databases">
        <title>The Genome Sequence of Cryptococcus gattii CA1280.</title>
        <authorList>
            <consortium name="The Broad Institute Genomics Platform"/>
            <person name="Cuomo C."/>
            <person name="Litvintseva A."/>
            <person name="Chen Y."/>
            <person name="Heitman J."/>
            <person name="Sun S."/>
            <person name="Springer D."/>
            <person name="Dromer F."/>
            <person name="Young S."/>
            <person name="Zeng Q."/>
            <person name="Gargeya S."/>
            <person name="Abouelleil A."/>
            <person name="Alvarado L."/>
            <person name="Chapman S.B."/>
            <person name="Gainer-Dewar J."/>
            <person name="Goldberg J."/>
            <person name="Griggs A."/>
            <person name="Gujja S."/>
            <person name="Hansen M."/>
            <person name="Howarth C."/>
            <person name="Imamovic A."/>
            <person name="Larimer J."/>
            <person name="Murphy C."/>
            <person name="Naylor J."/>
            <person name="Pearson M."/>
            <person name="Priest M."/>
            <person name="Roberts A."/>
            <person name="Saif S."/>
            <person name="Shea T."/>
            <person name="Sykes S."/>
            <person name="Wortman J."/>
            <person name="Nusbaum C."/>
            <person name="Birren B."/>
        </authorList>
    </citation>
    <scope>NUCLEOTIDE SEQUENCE [LARGE SCALE GENOMIC DNA]</scope>
    <source>
        <strain evidence="2">CA1280</strain>
    </source>
</reference>
<proteinExistence type="predicted"/>
<feature type="signal peptide" evidence="1">
    <location>
        <begin position="1"/>
        <end position="15"/>
    </location>
</feature>
<dbReference type="AlphaFoldDB" id="A0A0D0VGM0"/>
<keyword evidence="1" id="KW-0732">Signal</keyword>
<protein>
    <submittedName>
        <fullName evidence="2">Uncharacterized protein</fullName>
    </submittedName>
</protein>
<feature type="chain" id="PRO_5013311668" evidence="1">
    <location>
        <begin position="16"/>
        <end position="39"/>
    </location>
</feature>
<organism evidence="2">
    <name type="scientific">Cryptococcus bacillisporus CA1280</name>
    <dbReference type="NCBI Taxonomy" id="1296109"/>
    <lineage>
        <taxon>Eukaryota</taxon>
        <taxon>Fungi</taxon>
        <taxon>Dikarya</taxon>
        <taxon>Basidiomycota</taxon>
        <taxon>Agaricomycotina</taxon>
        <taxon>Tremellomycetes</taxon>
        <taxon>Tremellales</taxon>
        <taxon>Cryptococcaceae</taxon>
        <taxon>Cryptococcus</taxon>
        <taxon>Cryptococcus gattii species complex</taxon>
    </lineage>
</organism>
<accession>A0A0D0VGM0</accession>
<dbReference type="EMBL" id="KN847983">
    <property type="protein sequence ID" value="KIR46561.1"/>
    <property type="molecule type" value="Genomic_DNA"/>
</dbReference>
<gene>
    <name evidence="2" type="ORF">I312_04048</name>
</gene>
<evidence type="ECO:0000313" key="2">
    <source>
        <dbReference type="EMBL" id="KIR46561.1"/>
    </source>
</evidence>
<name>A0A0D0VGM0_CRYGA</name>
<sequence length="39" mass="4736">MLQTFWLNLLRQHLALLLTHHYRLPVESLLMGGHRIYHL</sequence>
<dbReference type="HOGENOM" id="CLU_3320022_0_0_1"/>
<evidence type="ECO:0000256" key="1">
    <source>
        <dbReference type="SAM" id="SignalP"/>
    </source>
</evidence>